<name>A0A3M0CLC0_9PROT</name>
<sequence>MKTGPIEEKPPGIKKTVRDAPTRADDFWAFSLALYARPDVADACLDAQDRLGADVNLLLLTAWLAAQGRMPDTQSWTQLIAVSSRWQRHILGPLRARRRALKGHPGYEAIKDKELETEKTCQAALVSALGVTVPLSADPFDPYRRHLDPDGLPGGRAQWDRTIALLLPQ</sequence>
<proteinExistence type="predicted"/>
<dbReference type="OrthoDB" id="7875767at2"/>
<organism evidence="1 2">
    <name type="scientific">Eilatimonas milleporae</name>
    <dbReference type="NCBI Taxonomy" id="911205"/>
    <lineage>
        <taxon>Bacteria</taxon>
        <taxon>Pseudomonadati</taxon>
        <taxon>Pseudomonadota</taxon>
        <taxon>Alphaproteobacteria</taxon>
        <taxon>Kordiimonadales</taxon>
        <taxon>Kordiimonadaceae</taxon>
        <taxon>Eilatimonas</taxon>
    </lineage>
</organism>
<evidence type="ECO:0000313" key="2">
    <source>
        <dbReference type="Proteomes" id="UP000271227"/>
    </source>
</evidence>
<dbReference type="InParanoid" id="A0A3M0CLC0"/>
<dbReference type="AlphaFoldDB" id="A0A3M0CLC0"/>
<evidence type="ECO:0000313" key="1">
    <source>
        <dbReference type="EMBL" id="RMB07869.1"/>
    </source>
</evidence>
<accession>A0A3M0CLC0</accession>
<reference evidence="1 2" key="1">
    <citation type="submission" date="2018-10" db="EMBL/GenBank/DDBJ databases">
        <title>Genomic Encyclopedia of Archaeal and Bacterial Type Strains, Phase II (KMG-II): from individual species to whole genera.</title>
        <authorList>
            <person name="Goeker M."/>
        </authorList>
    </citation>
    <scope>NUCLEOTIDE SEQUENCE [LARGE SCALE GENOMIC DNA]</scope>
    <source>
        <strain evidence="1 2">DSM 25217</strain>
    </source>
</reference>
<dbReference type="Pfam" id="PF09523">
    <property type="entry name" value="DUF2390"/>
    <property type="match status" value="1"/>
</dbReference>
<dbReference type="EMBL" id="REFR01000011">
    <property type="protein sequence ID" value="RMB07869.1"/>
    <property type="molecule type" value="Genomic_DNA"/>
</dbReference>
<gene>
    <name evidence="1" type="ORF">BXY39_1962</name>
</gene>
<dbReference type="Proteomes" id="UP000271227">
    <property type="component" value="Unassembled WGS sequence"/>
</dbReference>
<dbReference type="RefSeq" id="WP_121938648.1">
    <property type="nucleotide sequence ID" value="NZ_REFR01000011.1"/>
</dbReference>
<protein>
    <submittedName>
        <fullName evidence="1">Uncharacterized protein (TIGR02444 family)</fullName>
    </submittedName>
</protein>
<keyword evidence="2" id="KW-1185">Reference proteome</keyword>
<dbReference type="NCBIfam" id="TIGR02444">
    <property type="entry name" value="TIGR02444 family protein"/>
    <property type="match status" value="1"/>
</dbReference>
<comment type="caution">
    <text evidence="1">The sequence shown here is derived from an EMBL/GenBank/DDBJ whole genome shotgun (WGS) entry which is preliminary data.</text>
</comment>
<dbReference type="InterPro" id="IPR012659">
    <property type="entry name" value="CHP02444"/>
</dbReference>